<evidence type="ECO:0000313" key="1">
    <source>
        <dbReference type="EMBL" id="AMC92800.1"/>
    </source>
</evidence>
<keyword evidence="2" id="KW-1185">Reference proteome</keyword>
<evidence type="ECO:0000313" key="2">
    <source>
        <dbReference type="Proteomes" id="UP000063781"/>
    </source>
</evidence>
<dbReference type="KEGG" id="erl:AOC36_02010"/>
<accession>A0A0X8GYK2</accession>
<dbReference type="RefSeq" id="WP_067630709.1">
    <property type="nucleotide sequence ID" value="NZ_CP013213.1"/>
</dbReference>
<reference evidence="1 2" key="1">
    <citation type="submission" date="2015-10" db="EMBL/GenBank/DDBJ databases">
        <title>Erysipelothrix larvae sp. LV19 isolated from the larval gut of the rhinoceros beetle, Trypoxylus dichotomus.</title>
        <authorList>
            <person name="Lim S."/>
            <person name="Kim B.-C."/>
        </authorList>
    </citation>
    <scope>NUCLEOTIDE SEQUENCE [LARGE SCALE GENOMIC DNA]</scope>
    <source>
        <strain evidence="1 2">LV19</strain>
    </source>
</reference>
<protein>
    <recommendedName>
        <fullName evidence="3">DUF4177 domain-containing protein</fullName>
    </recommendedName>
</protein>
<dbReference type="EMBL" id="CP013213">
    <property type="protein sequence ID" value="AMC92800.1"/>
    <property type="molecule type" value="Genomic_DNA"/>
</dbReference>
<proteinExistence type="predicted"/>
<dbReference type="AlphaFoldDB" id="A0A0X8GYK2"/>
<sequence>MKQFEYRVVYSDITTDPSLVYDLNEMGKDGWELASISNHPQVGGVEKNIFGIAKKSVLVFKREIVEP</sequence>
<evidence type="ECO:0008006" key="3">
    <source>
        <dbReference type="Google" id="ProtNLM"/>
    </source>
</evidence>
<name>A0A0X8GYK2_9FIRM</name>
<dbReference type="InterPro" id="IPR025234">
    <property type="entry name" value="YjzH-like"/>
</dbReference>
<dbReference type="OrthoDB" id="5432776at2"/>
<organism evidence="1 2">
    <name type="scientific">Erysipelothrix larvae</name>
    <dbReference type="NCBI Taxonomy" id="1514105"/>
    <lineage>
        <taxon>Bacteria</taxon>
        <taxon>Bacillati</taxon>
        <taxon>Bacillota</taxon>
        <taxon>Erysipelotrichia</taxon>
        <taxon>Erysipelotrichales</taxon>
        <taxon>Erysipelotrichaceae</taxon>
        <taxon>Erysipelothrix</taxon>
    </lineage>
</organism>
<dbReference type="Proteomes" id="UP000063781">
    <property type="component" value="Chromosome"/>
</dbReference>
<dbReference type="Pfam" id="PF13783">
    <property type="entry name" value="DUF4177"/>
    <property type="match status" value="1"/>
</dbReference>
<gene>
    <name evidence="1" type="ORF">AOC36_02010</name>
</gene>